<accession>A0A1R3JP72</accession>
<dbReference type="Proteomes" id="UP000187203">
    <property type="component" value="Unassembled WGS sequence"/>
</dbReference>
<organism evidence="2 3">
    <name type="scientific">Corchorus olitorius</name>
    <dbReference type="NCBI Taxonomy" id="93759"/>
    <lineage>
        <taxon>Eukaryota</taxon>
        <taxon>Viridiplantae</taxon>
        <taxon>Streptophyta</taxon>
        <taxon>Embryophyta</taxon>
        <taxon>Tracheophyta</taxon>
        <taxon>Spermatophyta</taxon>
        <taxon>Magnoliopsida</taxon>
        <taxon>eudicotyledons</taxon>
        <taxon>Gunneridae</taxon>
        <taxon>Pentapetalae</taxon>
        <taxon>rosids</taxon>
        <taxon>malvids</taxon>
        <taxon>Malvales</taxon>
        <taxon>Malvaceae</taxon>
        <taxon>Grewioideae</taxon>
        <taxon>Apeibeae</taxon>
        <taxon>Corchorus</taxon>
    </lineage>
</organism>
<reference evidence="3" key="1">
    <citation type="submission" date="2013-09" db="EMBL/GenBank/DDBJ databases">
        <title>Corchorus olitorius genome sequencing.</title>
        <authorList>
            <person name="Alam M."/>
            <person name="Haque M.S."/>
            <person name="Islam M.S."/>
            <person name="Emdad E.M."/>
            <person name="Islam M.M."/>
            <person name="Ahmed B."/>
            <person name="Halim A."/>
            <person name="Hossen Q.M.M."/>
            <person name="Hossain M.Z."/>
            <person name="Ahmed R."/>
            <person name="Khan M.M."/>
            <person name="Islam R."/>
            <person name="Rashid M.M."/>
            <person name="Khan S.A."/>
            <person name="Rahman M.S."/>
            <person name="Alam M."/>
            <person name="Yahiya A.S."/>
            <person name="Khan M.S."/>
            <person name="Azam M.S."/>
            <person name="Haque T."/>
            <person name="Lashkar M.Z.H."/>
            <person name="Akhand A.I."/>
            <person name="Morshed G."/>
            <person name="Roy S."/>
            <person name="Uddin K.S."/>
            <person name="Rabeya T."/>
            <person name="Hossain A.S."/>
            <person name="Chowdhury A."/>
            <person name="Snigdha A.R."/>
            <person name="Mortoza M.S."/>
            <person name="Matin S.A."/>
            <person name="Hoque S.M.E."/>
            <person name="Islam M.K."/>
            <person name="Roy D.K."/>
            <person name="Haider R."/>
            <person name="Moosa M.M."/>
            <person name="Elias S.M."/>
            <person name="Hasan A.M."/>
            <person name="Jahan S."/>
            <person name="Shafiuddin M."/>
            <person name="Mahmood N."/>
            <person name="Shommy N.S."/>
        </authorList>
    </citation>
    <scope>NUCLEOTIDE SEQUENCE [LARGE SCALE GENOMIC DNA]</scope>
    <source>
        <strain evidence="3">cv. O-4</strain>
    </source>
</reference>
<name>A0A1R3JP72_9ROSI</name>
<protein>
    <submittedName>
        <fullName evidence="2">Uncharacterized protein</fullName>
    </submittedName>
</protein>
<feature type="region of interest" description="Disordered" evidence="1">
    <location>
        <begin position="1"/>
        <end position="36"/>
    </location>
</feature>
<sequence>MALTPWPPLSSLRPHPNPLTLPSQTDQNPSLWKRENDNLVTREKKTVSLESEERFLVYVFLWSEYVVCVVVKRGRENESGEGKTLENGQR</sequence>
<evidence type="ECO:0000313" key="2">
    <source>
        <dbReference type="EMBL" id="OMO96656.1"/>
    </source>
</evidence>
<comment type="caution">
    <text evidence="2">The sequence shown here is derived from an EMBL/GenBank/DDBJ whole genome shotgun (WGS) entry which is preliminary data.</text>
</comment>
<keyword evidence="3" id="KW-1185">Reference proteome</keyword>
<feature type="compositionally biased region" description="Polar residues" evidence="1">
    <location>
        <begin position="20"/>
        <end position="30"/>
    </location>
</feature>
<evidence type="ECO:0000313" key="3">
    <source>
        <dbReference type="Proteomes" id="UP000187203"/>
    </source>
</evidence>
<evidence type="ECO:0000256" key="1">
    <source>
        <dbReference type="SAM" id="MobiDB-lite"/>
    </source>
</evidence>
<dbReference type="EMBL" id="AWUE01015589">
    <property type="protein sequence ID" value="OMO96656.1"/>
    <property type="molecule type" value="Genomic_DNA"/>
</dbReference>
<proteinExistence type="predicted"/>
<gene>
    <name evidence="2" type="ORF">COLO4_15154</name>
</gene>
<dbReference type="AlphaFoldDB" id="A0A1R3JP72"/>